<evidence type="ECO:0008006" key="10">
    <source>
        <dbReference type="Google" id="ProtNLM"/>
    </source>
</evidence>
<evidence type="ECO:0000256" key="6">
    <source>
        <dbReference type="ARBA" id="ARBA00023136"/>
    </source>
</evidence>
<organism evidence="8 9">
    <name type="scientific">Dialister succinatiphilus YIT 11850</name>
    <dbReference type="NCBI Taxonomy" id="742743"/>
    <lineage>
        <taxon>Bacteria</taxon>
        <taxon>Bacillati</taxon>
        <taxon>Bacillota</taxon>
        <taxon>Negativicutes</taxon>
        <taxon>Veillonellales</taxon>
        <taxon>Veillonellaceae</taxon>
        <taxon>Dialister</taxon>
    </lineage>
</organism>
<evidence type="ECO:0000256" key="1">
    <source>
        <dbReference type="ARBA" id="ARBA00004651"/>
    </source>
</evidence>
<evidence type="ECO:0000256" key="7">
    <source>
        <dbReference type="SAM" id="Phobius"/>
    </source>
</evidence>
<dbReference type="OrthoDB" id="1634174at2"/>
<feature type="transmembrane region" description="Helical" evidence="7">
    <location>
        <begin position="211"/>
        <end position="231"/>
    </location>
</feature>
<dbReference type="Proteomes" id="UP000003277">
    <property type="component" value="Unassembled WGS sequence"/>
</dbReference>
<dbReference type="AlphaFoldDB" id="H1CY30"/>
<dbReference type="RefSeq" id="WP_008858774.1">
    <property type="nucleotide sequence ID" value="NZ_JH591187.1"/>
</dbReference>
<dbReference type="Pfam" id="PF02322">
    <property type="entry name" value="Cyt_bd_oxida_II"/>
    <property type="match status" value="1"/>
</dbReference>
<dbReference type="InterPro" id="IPR003317">
    <property type="entry name" value="Cyt-d_oxidase_su2"/>
</dbReference>
<feature type="transmembrane region" description="Helical" evidence="7">
    <location>
        <begin position="84"/>
        <end position="103"/>
    </location>
</feature>
<keyword evidence="5 7" id="KW-1133">Transmembrane helix</keyword>
<accession>H1CY30</accession>
<evidence type="ECO:0000256" key="4">
    <source>
        <dbReference type="ARBA" id="ARBA00022692"/>
    </source>
</evidence>
<gene>
    <name evidence="8" type="ORF">HMPREF9453_00268</name>
</gene>
<comment type="caution">
    <text evidence="8">The sequence shown here is derived from an EMBL/GenBank/DDBJ whole genome shotgun (WGS) entry which is preliminary data.</text>
</comment>
<protein>
    <recommendedName>
        <fullName evidence="10">Cytochrome d ubiquinol oxidase, subunit II</fullName>
    </recommendedName>
</protein>
<feature type="transmembrane region" description="Helical" evidence="7">
    <location>
        <begin position="179"/>
        <end position="199"/>
    </location>
</feature>
<reference evidence="8 9" key="1">
    <citation type="submission" date="2011-11" db="EMBL/GenBank/DDBJ databases">
        <title>The Genome Sequence of Dialister succinatiphilus YIT 11850.</title>
        <authorList>
            <consortium name="The Broad Institute Genome Sequencing Platform"/>
            <person name="Earl A."/>
            <person name="Ward D."/>
            <person name="Feldgarden M."/>
            <person name="Gevers D."/>
            <person name="Morotomi M."/>
            <person name="Young S.K."/>
            <person name="Zeng Q."/>
            <person name="Gargeya S."/>
            <person name="Fitzgerald M."/>
            <person name="Haas B."/>
            <person name="Abouelleil A."/>
            <person name="Alvarado L."/>
            <person name="Arachchi H.M."/>
            <person name="Berlin A."/>
            <person name="Brown A."/>
            <person name="Chapman S.B."/>
            <person name="Dunbar C."/>
            <person name="Gearin G."/>
            <person name="Goldberg J."/>
            <person name="Griggs A."/>
            <person name="Gujja S."/>
            <person name="Heiman D."/>
            <person name="Howarth C."/>
            <person name="Lui A."/>
            <person name="MacDonald P.J.P."/>
            <person name="Montmayeur A."/>
            <person name="Murphy C."/>
            <person name="Neiman D."/>
            <person name="Pearson M."/>
            <person name="Priest M."/>
            <person name="Roberts A."/>
            <person name="Saif S."/>
            <person name="Shea T."/>
            <person name="Sisk P."/>
            <person name="Stolte C."/>
            <person name="Sykes S."/>
            <person name="Wortman J."/>
            <person name="Nusbaum C."/>
            <person name="Birren B."/>
        </authorList>
    </citation>
    <scope>NUCLEOTIDE SEQUENCE [LARGE SCALE GENOMIC DNA]</scope>
    <source>
        <strain evidence="8 9">YIT 11850</strain>
    </source>
</reference>
<dbReference type="EMBL" id="ADLT01000008">
    <property type="protein sequence ID" value="EHO63797.1"/>
    <property type="molecule type" value="Genomic_DNA"/>
</dbReference>
<feature type="transmembrane region" description="Helical" evidence="7">
    <location>
        <begin position="57"/>
        <end position="78"/>
    </location>
</feature>
<proteinExistence type="inferred from homology"/>
<evidence type="ECO:0000313" key="8">
    <source>
        <dbReference type="EMBL" id="EHO63797.1"/>
    </source>
</evidence>
<feature type="transmembrane region" description="Helical" evidence="7">
    <location>
        <begin position="280"/>
        <end position="299"/>
    </location>
</feature>
<name>H1CY30_9FIRM</name>
<keyword evidence="3" id="KW-1003">Cell membrane</keyword>
<feature type="transmembrane region" description="Helical" evidence="7">
    <location>
        <begin position="238"/>
        <end position="260"/>
    </location>
</feature>
<evidence type="ECO:0000256" key="2">
    <source>
        <dbReference type="ARBA" id="ARBA00007543"/>
    </source>
</evidence>
<keyword evidence="4 7" id="KW-0812">Transmembrane</keyword>
<comment type="similarity">
    <text evidence="2">Belongs to the cytochrome ubiquinol oxidase subunit 2 family.</text>
</comment>
<dbReference type="PATRIC" id="fig|742743.3.peg.272"/>
<dbReference type="GO" id="GO:0005886">
    <property type="term" value="C:plasma membrane"/>
    <property type="evidence" value="ECO:0007669"/>
    <property type="project" value="UniProtKB-SubCell"/>
</dbReference>
<evidence type="ECO:0000313" key="9">
    <source>
        <dbReference type="Proteomes" id="UP000003277"/>
    </source>
</evidence>
<feature type="transmembrane region" description="Helical" evidence="7">
    <location>
        <begin position="15"/>
        <end position="36"/>
    </location>
</feature>
<keyword evidence="6 7" id="KW-0472">Membrane</keyword>
<comment type="subcellular location">
    <subcellularLocation>
        <location evidence="1">Cell membrane</location>
        <topology evidence="1">Multi-pass membrane protein</topology>
    </subcellularLocation>
</comment>
<feature type="transmembrane region" description="Helical" evidence="7">
    <location>
        <begin position="115"/>
        <end position="136"/>
    </location>
</feature>
<sequence>MNADSNVLLLPLCFFGLYMILEAADWGLCLSAPLVCRSRDENRAVLGLLRPCLDGNELWYFLGLFMMGAAIPGVSDNLFHTENIVLILLVAAGALLRMAASLFRNSCSQPAVMKVISVFSYAALAVMGLAGSSLLMNDGSQFSILGIFCALWMILAAFQLGTLYGAVKAVNPLAERFRAAFLVSSVLTVAVYIILAILLKSHAGDSNTYGSFFWISLVATAILFVAAFFMTRMRHVKVGLAAAYVSSFFAIAIYLSAYAAVLPSLFTVEVDSLKQAMDGMPGTALLVIAFVWTLGAFLWRQIRKKEYYEWKDHV</sequence>
<evidence type="ECO:0000256" key="3">
    <source>
        <dbReference type="ARBA" id="ARBA00022475"/>
    </source>
</evidence>
<evidence type="ECO:0000256" key="5">
    <source>
        <dbReference type="ARBA" id="ARBA00022989"/>
    </source>
</evidence>
<dbReference type="HOGENOM" id="CLU_884902_0_0_9"/>
<feature type="transmembrane region" description="Helical" evidence="7">
    <location>
        <begin position="142"/>
        <end position="167"/>
    </location>
</feature>
<keyword evidence="9" id="KW-1185">Reference proteome</keyword>
<dbReference type="STRING" id="742743.HMPREF9453_00268"/>